<evidence type="ECO:0000256" key="1">
    <source>
        <dbReference type="SAM" id="MobiDB-lite"/>
    </source>
</evidence>
<dbReference type="OrthoDB" id="3696699at2"/>
<dbReference type="EMBL" id="VJWX01000291">
    <property type="protein sequence ID" value="TVT38063.1"/>
    <property type="molecule type" value="Genomic_DNA"/>
</dbReference>
<comment type="caution">
    <text evidence="2">The sequence shown here is derived from an EMBL/GenBank/DDBJ whole genome shotgun (WGS) entry which is preliminary data.</text>
</comment>
<feature type="compositionally biased region" description="Basic and acidic residues" evidence="1">
    <location>
        <begin position="40"/>
        <end position="49"/>
    </location>
</feature>
<evidence type="ECO:0000313" key="3">
    <source>
        <dbReference type="Proteomes" id="UP000320011"/>
    </source>
</evidence>
<dbReference type="AlphaFoldDB" id="A0A558BNJ2"/>
<gene>
    <name evidence="2" type="ORF">FNH05_24620</name>
</gene>
<feature type="region of interest" description="Disordered" evidence="1">
    <location>
        <begin position="1"/>
        <end position="49"/>
    </location>
</feature>
<evidence type="ECO:0000313" key="2">
    <source>
        <dbReference type="EMBL" id="TVT38063.1"/>
    </source>
</evidence>
<reference evidence="2 3" key="1">
    <citation type="submission" date="2019-07" db="EMBL/GenBank/DDBJ databases">
        <authorList>
            <person name="Duangmal K."/>
            <person name="Teo W.F.A."/>
        </authorList>
    </citation>
    <scope>NUCLEOTIDE SEQUENCE [LARGE SCALE GENOMIC DNA]</scope>
    <source>
        <strain evidence="2 3">TBRC 6029</strain>
    </source>
</reference>
<reference evidence="2 3" key="2">
    <citation type="submission" date="2019-08" db="EMBL/GenBank/DDBJ databases">
        <title>Amycolatopsis acidicola sp. nov., isolated from peat swamp forest soil.</title>
        <authorList>
            <person name="Srisuk N."/>
        </authorList>
    </citation>
    <scope>NUCLEOTIDE SEQUENCE [LARGE SCALE GENOMIC DNA]</scope>
    <source>
        <strain evidence="2 3">TBRC 6029</strain>
    </source>
</reference>
<dbReference type="Proteomes" id="UP000320011">
    <property type="component" value="Unassembled WGS sequence"/>
</dbReference>
<sequence length="49" mass="5257">MNAEENASRQEASSTGRHAAPEGAPRHPAIDLSRDPNPGRPDHAKPDDE</sequence>
<accession>A0A558BNJ2</accession>
<dbReference type="RefSeq" id="WP_144591085.1">
    <property type="nucleotide sequence ID" value="NZ_VJWX01000291.1"/>
</dbReference>
<proteinExistence type="predicted"/>
<feature type="compositionally biased region" description="Basic and acidic residues" evidence="1">
    <location>
        <begin position="24"/>
        <end position="34"/>
    </location>
</feature>
<organism evidence="2 3">
    <name type="scientific">Amycolatopsis rhizosphaerae</name>
    <dbReference type="NCBI Taxonomy" id="2053003"/>
    <lineage>
        <taxon>Bacteria</taxon>
        <taxon>Bacillati</taxon>
        <taxon>Actinomycetota</taxon>
        <taxon>Actinomycetes</taxon>
        <taxon>Pseudonocardiales</taxon>
        <taxon>Pseudonocardiaceae</taxon>
        <taxon>Amycolatopsis</taxon>
    </lineage>
</organism>
<protein>
    <submittedName>
        <fullName evidence="2">Uncharacterized protein</fullName>
    </submittedName>
</protein>
<name>A0A558BNJ2_9PSEU</name>
<keyword evidence="3" id="KW-1185">Reference proteome</keyword>